<sequence>MAQPVSLGHGGRLSSTAVTALAPAAWGTTYVATTELLPPAGVGPASRKGGPREKDEMKRVLATAAALVGVAATVLMPSHRATADGPLFPTTIALPAGFQAEGIAIGSLPIAYFGSMADGSLYRANLITGHGDLLTRGPGTQALGLQLDDRGRLFVAGGTGGDFRVIDAWTGATLATYHFATGPQTFVNDIVLTPEGAWVTDSFTPVLYHLPIGPDGALPPPDAVIRIPLTGDIAYLPGAFNANGIVRTPDGTALLIVQSATGHLFRVDPTTGITSQVDLGGESLTDGDGLLLQNTTLFAVQNRRNAIATIILNPAGTTGSVTRRITDPRFDVPATIAAYGDRLYLPNARFDTAPTPATSYSAVAVDRPR</sequence>
<keyword evidence="2" id="KW-1185">Reference proteome</keyword>
<evidence type="ECO:0000313" key="1">
    <source>
        <dbReference type="EMBL" id="GGN67799.1"/>
    </source>
</evidence>
<reference evidence="2" key="1">
    <citation type="journal article" date="2019" name="Int. J. Syst. Evol. Microbiol.">
        <title>The Global Catalogue of Microorganisms (GCM) 10K type strain sequencing project: providing services to taxonomists for standard genome sequencing and annotation.</title>
        <authorList>
            <consortium name="The Broad Institute Genomics Platform"/>
            <consortium name="The Broad Institute Genome Sequencing Center for Infectious Disease"/>
            <person name="Wu L."/>
            <person name="Ma J."/>
        </authorList>
    </citation>
    <scope>NUCLEOTIDE SEQUENCE [LARGE SCALE GENOMIC DNA]</scope>
    <source>
        <strain evidence="2">CGMCC 4.7329</strain>
    </source>
</reference>
<proteinExistence type="predicted"/>
<dbReference type="SUPFAM" id="SSF63829">
    <property type="entry name" value="Calcium-dependent phosphotriesterase"/>
    <property type="match status" value="1"/>
</dbReference>
<dbReference type="InterPro" id="IPR011042">
    <property type="entry name" value="6-blade_b-propeller_TolB-like"/>
</dbReference>
<comment type="caution">
    <text evidence="1">The sequence shown here is derived from an EMBL/GenBank/DDBJ whole genome shotgun (WGS) entry which is preliminary data.</text>
</comment>
<dbReference type="Proteomes" id="UP000658127">
    <property type="component" value="Unassembled WGS sequence"/>
</dbReference>
<name>A0ABQ2K6C5_9NOCA</name>
<protein>
    <recommendedName>
        <fullName evidence="3">Superoxide dismutase</fullName>
    </recommendedName>
</protein>
<organism evidence="1 2">
    <name type="scientific">Nocardia rhizosphaerihabitans</name>
    <dbReference type="NCBI Taxonomy" id="1691570"/>
    <lineage>
        <taxon>Bacteria</taxon>
        <taxon>Bacillati</taxon>
        <taxon>Actinomycetota</taxon>
        <taxon>Actinomycetes</taxon>
        <taxon>Mycobacteriales</taxon>
        <taxon>Nocardiaceae</taxon>
        <taxon>Nocardia</taxon>
    </lineage>
</organism>
<evidence type="ECO:0008006" key="3">
    <source>
        <dbReference type="Google" id="ProtNLM"/>
    </source>
</evidence>
<accession>A0ABQ2K6C5</accession>
<gene>
    <name evidence="1" type="ORF">GCM10011610_04410</name>
</gene>
<dbReference type="EMBL" id="BMNE01000001">
    <property type="protein sequence ID" value="GGN67799.1"/>
    <property type="molecule type" value="Genomic_DNA"/>
</dbReference>
<evidence type="ECO:0000313" key="2">
    <source>
        <dbReference type="Proteomes" id="UP000658127"/>
    </source>
</evidence>
<dbReference type="Gene3D" id="2.120.10.30">
    <property type="entry name" value="TolB, C-terminal domain"/>
    <property type="match status" value="1"/>
</dbReference>